<dbReference type="Proteomes" id="UP000471126">
    <property type="component" value="Unassembled WGS sequence"/>
</dbReference>
<dbReference type="AlphaFoldDB" id="A0A6P0GJR5"/>
<dbReference type="Gene3D" id="3.40.50.1820">
    <property type="entry name" value="alpha/beta hydrolase"/>
    <property type="match status" value="1"/>
</dbReference>
<feature type="region of interest" description="Disordered" evidence="1">
    <location>
        <begin position="59"/>
        <end position="81"/>
    </location>
</feature>
<proteinExistence type="predicted"/>
<dbReference type="EMBL" id="JAAGWE010000027">
    <property type="protein sequence ID" value="NEM07527.1"/>
    <property type="molecule type" value="Genomic_DNA"/>
</dbReference>
<organism evidence="2 3">
    <name type="scientific">Geodermatophilus normandii</name>
    <dbReference type="NCBI Taxonomy" id="1137989"/>
    <lineage>
        <taxon>Bacteria</taxon>
        <taxon>Bacillati</taxon>
        <taxon>Actinomycetota</taxon>
        <taxon>Actinomycetes</taxon>
        <taxon>Geodermatophilales</taxon>
        <taxon>Geodermatophilaceae</taxon>
        <taxon>Geodermatophilus</taxon>
    </lineage>
</organism>
<dbReference type="SUPFAM" id="SSF53474">
    <property type="entry name" value="alpha/beta-Hydrolases"/>
    <property type="match status" value="1"/>
</dbReference>
<protein>
    <recommendedName>
        <fullName evidence="4">Alpha/beta hydrolase family protein</fullName>
    </recommendedName>
</protein>
<gene>
    <name evidence="2" type="ORF">GCU54_16130</name>
</gene>
<evidence type="ECO:0000256" key="1">
    <source>
        <dbReference type="SAM" id="MobiDB-lite"/>
    </source>
</evidence>
<dbReference type="InterPro" id="IPR029058">
    <property type="entry name" value="AB_hydrolase_fold"/>
</dbReference>
<evidence type="ECO:0000313" key="3">
    <source>
        <dbReference type="Proteomes" id="UP000471126"/>
    </source>
</evidence>
<evidence type="ECO:0008006" key="4">
    <source>
        <dbReference type="Google" id="ProtNLM"/>
    </source>
</evidence>
<evidence type="ECO:0000313" key="2">
    <source>
        <dbReference type="EMBL" id="NEM07527.1"/>
    </source>
</evidence>
<reference evidence="2 3" key="1">
    <citation type="submission" date="2019-12" db="EMBL/GenBank/DDBJ databases">
        <title>WGS of CPCC 203550 I12A-02606.</title>
        <authorList>
            <person name="Jiang Z."/>
        </authorList>
    </citation>
    <scope>NUCLEOTIDE SEQUENCE [LARGE SCALE GENOMIC DNA]</scope>
    <source>
        <strain evidence="2 3">I12A-02606</strain>
    </source>
</reference>
<accession>A0A6P0GJR5</accession>
<comment type="caution">
    <text evidence="2">The sequence shown here is derived from an EMBL/GenBank/DDBJ whole genome shotgun (WGS) entry which is preliminary data.</text>
</comment>
<dbReference type="RefSeq" id="WP_163477614.1">
    <property type="nucleotide sequence ID" value="NZ_JAAGWE010000027.1"/>
</dbReference>
<name>A0A6P0GJR5_9ACTN</name>
<sequence>MPLHVRSSGGGRPVVLLHGGDRSGTDWDDVAAALGYAPVAVDLTRADQYAGTVDPAAVAAGCSPTRRSRRGPPTRGGSSTG</sequence>